<dbReference type="GO" id="GO:0009507">
    <property type="term" value="C:chloroplast"/>
    <property type="evidence" value="ECO:0007669"/>
    <property type="project" value="UniProtKB-SubCell"/>
</dbReference>
<dbReference type="Pfam" id="PF01777">
    <property type="entry name" value="Ribosomal_L27e"/>
    <property type="match status" value="1"/>
</dbReference>
<dbReference type="EMBL" id="HBFW01018875">
    <property type="protein sequence ID" value="CAD8941035.1"/>
    <property type="molecule type" value="Transcribed_RNA"/>
</dbReference>
<dbReference type="InterPro" id="IPR001141">
    <property type="entry name" value="Ribosomal_eL27"/>
</dbReference>
<dbReference type="AlphaFoldDB" id="A0A7S1D7Z7"/>
<evidence type="ECO:0000256" key="5">
    <source>
        <dbReference type="ARBA" id="ARBA00022980"/>
    </source>
</evidence>
<proteinExistence type="inferred from homology"/>
<keyword evidence="6" id="KW-0687">Ribonucleoprotein</keyword>
<comment type="subcellular location">
    <subcellularLocation>
        <location evidence="1">Plastid</location>
        <location evidence="1">Chloroplast</location>
    </subcellularLocation>
</comment>
<name>A0A7S1D7Z7_CYCTE</name>
<feature type="domain" description="KOW" evidence="7">
    <location>
        <begin position="5"/>
        <end position="32"/>
    </location>
</feature>
<dbReference type="GO" id="GO:0006412">
    <property type="term" value="P:translation"/>
    <property type="evidence" value="ECO:0007669"/>
    <property type="project" value="InterPro"/>
</dbReference>
<evidence type="ECO:0000256" key="1">
    <source>
        <dbReference type="ARBA" id="ARBA00004229"/>
    </source>
</evidence>
<accession>A0A7S1D7Z7</accession>
<keyword evidence="5" id="KW-0689">Ribosomal protein</keyword>
<dbReference type="Gene3D" id="2.30.30.770">
    <property type="match status" value="1"/>
</dbReference>
<dbReference type="PANTHER" id="PTHR10497">
    <property type="entry name" value="60S RIBOSOMAL PROTEIN L27"/>
    <property type="match status" value="1"/>
</dbReference>
<sequence length="158" mass="17902">MSGRVLKNGRVVIVLRGRFAGHKAVIVRLYEGGRESRKFTHAVVAGVSKAPRKITRAMEKEDAKSEAKRGKITKRSTVKPFVKLINVNHVMPTRYSLDIASDLNSTLDDPTLLNPEKLSKAKRTVRAAFEERYRKLAVSGESDRARQGATYFFRRLRF</sequence>
<reference evidence="8" key="1">
    <citation type="submission" date="2021-01" db="EMBL/GenBank/DDBJ databases">
        <authorList>
            <person name="Corre E."/>
            <person name="Pelletier E."/>
            <person name="Niang G."/>
            <person name="Scheremetjew M."/>
            <person name="Finn R."/>
            <person name="Kale V."/>
            <person name="Holt S."/>
            <person name="Cochrane G."/>
            <person name="Meng A."/>
            <person name="Brown T."/>
            <person name="Cohen L."/>
        </authorList>
    </citation>
    <scope>NUCLEOTIDE SEQUENCE</scope>
    <source>
        <strain evidence="8">ECT3854</strain>
    </source>
</reference>
<organism evidence="8">
    <name type="scientific">Cyclophora tenuis</name>
    <name type="common">Marine diatom</name>
    <dbReference type="NCBI Taxonomy" id="216820"/>
    <lineage>
        <taxon>Eukaryota</taxon>
        <taxon>Sar</taxon>
        <taxon>Stramenopiles</taxon>
        <taxon>Ochrophyta</taxon>
        <taxon>Bacillariophyta</taxon>
        <taxon>Fragilariophyceae</taxon>
        <taxon>Fragilariophycidae</taxon>
        <taxon>Cyclophorales</taxon>
        <taxon>Cyclophoraceae</taxon>
        <taxon>Cyclophora</taxon>
    </lineage>
</organism>
<dbReference type="SMART" id="SM00739">
    <property type="entry name" value="KOW"/>
    <property type="match status" value="1"/>
</dbReference>
<dbReference type="Pfam" id="PF00467">
    <property type="entry name" value="KOW"/>
    <property type="match status" value="1"/>
</dbReference>
<keyword evidence="3" id="KW-0150">Chloroplast</keyword>
<dbReference type="GO" id="GO:0005840">
    <property type="term" value="C:ribosome"/>
    <property type="evidence" value="ECO:0007669"/>
    <property type="project" value="UniProtKB-KW"/>
</dbReference>
<dbReference type="CDD" id="cd06090">
    <property type="entry name" value="KOW_RPL27"/>
    <property type="match status" value="1"/>
</dbReference>
<keyword evidence="4" id="KW-0934">Plastid</keyword>
<comment type="similarity">
    <text evidence="2">Belongs to the eukaryotic ribosomal protein eL27 family.</text>
</comment>
<dbReference type="GO" id="GO:1990904">
    <property type="term" value="C:ribonucleoprotein complex"/>
    <property type="evidence" value="ECO:0007669"/>
    <property type="project" value="UniProtKB-KW"/>
</dbReference>
<evidence type="ECO:0000256" key="2">
    <source>
        <dbReference type="ARBA" id="ARBA00009124"/>
    </source>
</evidence>
<evidence type="ECO:0000313" key="8">
    <source>
        <dbReference type="EMBL" id="CAD8941035.1"/>
    </source>
</evidence>
<evidence type="ECO:0000259" key="7">
    <source>
        <dbReference type="SMART" id="SM00739"/>
    </source>
</evidence>
<gene>
    <name evidence="8" type="ORF">CTEN0397_LOCUS12101</name>
</gene>
<evidence type="ECO:0000256" key="6">
    <source>
        <dbReference type="ARBA" id="ARBA00023274"/>
    </source>
</evidence>
<evidence type="ECO:0000256" key="3">
    <source>
        <dbReference type="ARBA" id="ARBA00022528"/>
    </source>
</evidence>
<dbReference type="SUPFAM" id="SSF50104">
    <property type="entry name" value="Translation proteins SH3-like domain"/>
    <property type="match status" value="1"/>
</dbReference>
<dbReference type="InterPro" id="IPR008991">
    <property type="entry name" value="Translation_prot_SH3-like_sf"/>
</dbReference>
<dbReference type="InterPro" id="IPR041991">
    <property type="entry name" value="Ribosomal_eL27_KOW"/>
</dbReference>
<dbReference type="GO" id="GO:0003735">
    <property type="term" value="F:structural constituent of ribosome"/>
    <property type="evidence" value="ECO:0007669"/>
    <property type="project" value="InterPro"/>
</dbReference>
<dbReference type="InterPro" id="IPR038655">
    <property type="entry name" value="Ribosomal_eL27_sf"/>
</dbReference>
<protein>
    <recommendedName>
        <fullName evidence="7">KOW domain-containing protein</fullName>
    </recommendedName>
</protein>
<dbReference type="InterPro" id="IPR005824">
    <property type="entry name" value="KOW"/>
</dbReference>
<evidence type="ECO:0000256" key="4">
    <source>
        <dbReference type="ARBA" id="ARBA00022640"/>
    </source>
</evidence>